<dbReference type="Pfam" id="PF00886">
    <property type="entry name" value="Ribosomal_S16"/>
    <property type="match status" value="1"/>
</dbReference>
<evidence type="ECO:0000256" key="3">
    <source>
        <dbReference type="HAMAP-Rule" id="MF_00385"/>
    </source>
</evidence>
<evidence type="ECO:0000313" key="4">
    <source>
        <dbReference type="EMBL" id="QQL45702.1"/>
    </source>
</evidence>
<dbReference type="AlphaFoldDB" id="A0A6B3LC66"/>
<reference evidence="4 5" key="1">
    <citation type="submission" date="2020-12" db="EMBL/GenBank/DDBJ databases">
        <title>Sulforoseuscoccus oceanibium gen. nov., sp. nov., a representative of the phylum Verrucomicrobia with special cytoplasmic membrane, and proposal of Sulforoseuscoccusaceae fam. nov.</title>
        <authorList>
            <person name="Xi F."/>
        </authorList>
    </citation>
    <scope>NUCLEOTIDE SEQUENCE [LARGE SCALE GENOMIC DNA]</scope>
    <source>
        <strain evidence="4 5">T37</strain>
    </source>
</reference>
<keyword evidence="2 3" id="KW-0687">Ribonucleoprotein</keyword>
<dbReference type="Gene3D" id="3.30.1320.10">
    <property type="match status" value="1"/>
</dbReference>
<evidence type="ECO:0000256" key="2">
    <source>
        <dbReference type="ARBA" id="ARBA00023274"/>
    </source>
</evidence>
<dbReference type="SUPFAM" id="SSF54565">
    <property type="entry name" value="Ribosomal protein S16"/>
    <property type="match status" value="1"/>
</dbReference>
<dbReference type="GO" id="GO:0005737">
    <property type="term" value="C:cytoplasm"/>
    <property type="evidence" value="ECO:0007669"/>
    <property type="project" value="UniProtKB-ARBA"/>
</dbReference>
<protein>
    <recommendedName>
        <fullName evidence="3">Small ribosomal subunit protein bS16</fullName>
    </recommendedName>
</protein>
<evidence type="ECO:0000313" key="5">
    <source>
        <dbReference type="Proteomes" id="UP000475117"/>
    </source>
</evidence>
<dbReference type="InterPro" id="IPR023803">
    <property type="entry name" value="Ribosomal_bS16_dom_sf"/>
</dbReference>
<gene>
    <name evidence="3 4" type="primary">rpsP</name>
    <name evidence="4" type="ORF">G3M56_003690</name>
</gene>
<dbReference type="GO" id="GO:0015935">
    <property type="term" value="C:small ribosomal subunit"/>
    <property type="evidence" value="ECO:0007669"/>
    <property type="project" value="TreeGrafter"/>
</dbReference>
<dbReference type="GO" id="GO:0003735">
    <property type="term" value="F:structural constituent of ribosome"/>
    <property type="evidence" value="ECO:0007669"/>
    <property type="project" value="InterPro"/>
</dbReference>
<dbReference type="EMBL" id="CP066776">
    <property type="protein sequence ID" value="QQL45702.1"/>
    <property type="molecule type" value="Genomic_DNA"/>
</dbReference>
<dbReference type="GO" id="GO:0006412">
    <property type="term" value="P:translation"/>
    <property type="evidence" value="ECO:0007669"/>
    <property type="project" value="UniProtKB-UniRule"/>
</dbReference>
<dbReference type="Proteomes" id="UP000475117">
    <property type="component" value="Chromosome"/>
</dbReference>
<evidence type="ECO:0000256" key="1">
    <source>
        <dbReference type="ARBA" id="ARBA00022980"/>
    </source>
</evidence>
<sequence length="85" mass="9740">MAVALRLRREGNRNRAYYKIVATDSRARRDGNFIEQIGTYDPHQEGKNFTIDLEKVDKWVGNGAQPSDRVKNIIKHARKEQGAEA</sequence>
<dbReference type="PANTHER" id="PTHR12919:SF20">
    <property type="entry name" value="SMALL RIBOSOMAL SUBUNIT PROTEIN BS16M"/>
    <property type="match status" value="1"/>
</dbReference>
<organism evidence="4 5">
    <name type="scientific">Sulfuriroseicoccus oceanibius</name>
    <dbReference type="NCBI Taxonomy" id="2707525"/>
    <lineage>
        <taxon>Bacteria</taxon>
        <taxon>Pseudomonadati</taxon>
        <taxon>Verrucomicrobiota</taxon>
        <taxon>Verrucomicrobiia</taxon>
        <taxon>Verrucomicrobiales</taxon>
        <taxon>Verrucomicrobiaceae</taxon>
        <taxon>Sulfuriroseicoccus</taxon>
    </lineage>
</organism>
<dbReference type="RefSeq" id="WP_164365030.1">
    <property type="nucleotide sequence ID" value="NZ_CP066776.1"/>
</dbReference>
<dbReference type="HAMAP" id="MF_00385">
    <property type="entry name" value="Ribosomal_bS16"/>
    <property type="match status" value="1"/>
</dbReference>
<dbReference type="PANTHER" id="PTHR12919">
    <property type="entry name" value="30S RIBOSOMAL PROTEIN S16"/>
    <property type="match status" value="1"/>
</dbReference>
<dbReference type="KEGG" id="soa:G3M56_003690"/>
<dbReference type="NCBIfam" id="TIGR00002">
    <property type="entry name" value="S16"/>
    <property type="match status" value="1"/>
</dbReference>
<accession>A0A6B3LC66</accession>
<keyword evidence="5" id="KW-1185">Reference proteome</keyword>
<dbReference type="InterPro" id="IPR000307">
    <property type="entry name" value="Ribosomal_bS16"/>
</dbReference>
<proteinExistence type="inferred from homology"/>
<name>A0A6B3LC66_9BACT</name>
<comment type="similarity">
    <text evidence="3">Belongs to the bacterial ribosomal protein bS16 family.</text>
</comment>
<keyword evidence="1 3" id="KW-0689">Ribosomal protein</keyword>